<dbReference type="Proteomes" id="UP000251666">
    <property type="component" value="Chromosome"/>
</dbReference>
<dbReference type="GO" id="GO:0006935">
    <property type="term" value="P:chemotaxis"/>
    <property type="evidence" value="ECO:0007669"/>
    <property type="project" value="UniProtKB-KW"/>
</dbReference>
<evidence type="ECO:0000313" key="15">
    <source>
        <dbReference type="Proteomes" id="UP000251666"/>
    </source>
</evidence>
<dbReference type="Pfam" id="PF00015">
    <property type="entry name" value="MCPsignal"/>
    <property type="match status" value="1"/>
</dbReference>
<dbReference type="EMBL" id="CP022202">
    <property type="protein sequence ID" value="AXA60077.1"/>
    <property type="molecule type" value="Genomic_DNA"/>
</dbReference>
<keyword evidence="3" id="KW-0488">Methylation</keyword>
<keyword evidence="8 10" id="KW-0807">Transducer</keyword>
<evidence type="ECO:0000256" key="9">
    <source>
        <dbReference type="ARBA" id="ARBA00029447"/>
    </source>
</evidence>
<keyword evidence="2" id="KW-1003">Cell membrane</keyword>
<comment type="similarity">
    <text evidence="9">Belongs to the methyl-accepting chemotaxis (MCP) protein family.</text>
</comment>
<dbReference type="AlphaFoldDB" id="A0A2Z4ZPD3"/>
<proteinExistence type="inferred from homology"/>
<keyword evidence="7 11" id="KW-0472">Membrane</keyword>
<dbReference type="PANTHER" id="PTHR32089:SF120">
    <property type="entry name" value="METHYL-ACCEPTING CHEMOTAXIS PROTEIN TLPQ"/>
    <property type="match status" value="1"/>
</dbReference>
<dbReference type="SMART" id="SM00304">
    <property type="entry name" value="HAMP"/>
    <property type="match status" value="1"/>
</dbReference>
<dbReference type="KEGG" id="pthv:CE140_08490"/>
<feature type="domain" description="Methyl-accepting transducer" evidence="12">
    <location>
        <begin position="399"/>
        <end position="635"/>
    </location>
</feature>
<dbReference type="PROSITE" id="PS50885">
    <property type="entry name" value="HAMP"/>
    <property type="match status" value="1"/>
</dbReference>
<keyword evidence="5 11" id="KW-0812">Transmembrane</keyword>
<keyword evidence="4" id="KW-0145">Chemotaxis</keyword>
<evidence type="ECO:0000256" key="1">
    <source>
        <dbReference type="ARBA" id="ARBA00004651"/>
    </source>
</evidence>
<evidence type="ECO:0000256" key="2">
    <source>
        <dbReference type="ARBA" id="ARBA00022475"/>
    </source>
</evidence>
<evidence type="ECO:0000256" key="6">
    <source>
        <dbReference type="ARBA" id="ARBA00022989"/>
    </source>
</evidence>
<accession>A0A2Z4ZPD3</accession>
<dbReference type="GO" id="GO:0005886">
    <property type="term" value="C:plasma membrane"/>
    <property type="evidence" value="ECO:0007669"/>
    <property type="project" value="UniProtKB-SubCell"/>
</dbReference>
<evidence type="ECO:0000256" key="3">
    <source>
        <dbReference type="ARBA" id="ARBA00022481"/>
    </source>
</evidence>
<keyword evidence="15" id="KW-1185">Reference proteome</keyword>
<dbReference type="InterPro" id="IPR004089">
    <property type="entry name" value="MCPsignal_dom"/>
</dbReference>
<evidence type="ECO:0000256" key="4">
    <source>
        <dbReference type="ARBA" id="ARBA00022500"/>
    </source>
</evidence>
<feature type="domain" description="HAMP" evidence="13">
    <location>
        <begin position="339"/>
        <end position="394"/>
    </location>
</feature>
<keyword evidence="6 11" id="KW-1133">Transmembrane helix</keyword>
<evidence type="ECO:0000259" key="13">
    <source>
        <dbReference type="PROSITE" id="PS50885"/>
    </source>
</evidence>
<dbReference type="PANTHER" id="PTHR32089">
    <property type="entry name" value="METHYL-ACCEPTING CHEMOTAXIS PROTEIN MCPB"/>
    <property type="match status" value="1"/>
</dbReference>
<evidence type="ECO:0000256" key="8">
    <source>
        <dbReference type="ARBA" id="ARBA00023224"/>
    </source>
</evidence>
<dbReference type="Gene3D" id="1.10.287.950">
    <property type="entry name" value="Methyl-accepting chemotaxis protein"/>
    <property type="match status" value="1"/>
</dbReference>
<evidence type="ECO:0000256" key="10">
    <source>
        <dbReference type="PROSITE-ProRule" id="PRU00284"/>
    </source>
</evidence>
<dbReference type="InterPro" id="IPR003660">
    <property type="entry name" value="HAMP_dom"/>
</dbReference>
<name>A0A2Z4ZPD3_9PSED</name>
<reference evidence="15" key="1">
    <citation type="journal article" date="2021" name="Front. Microbiol.">
        <title>Genomic Analysis of the 1-Aminocyclopropane-1-Carboxylate Deaminase-Producing Pseudomonas thivervalensis SC5 Reveals Its Multifaceted Roles in Soil and in Beneficial Interactions With Plants.</title>
        <authorList>
            <person name="Nascimento F.X."/>
            <person name="Uron P."/>
            <person name="Glick B.R."/>
            <person name="Giachini A."/>
            <person name="Rossi M.J."/>
        </authorList>
    </citation>
    <scope>NUCLEOTIDE SEQUENCE [LARGE SCALE GENOMIC DNA]</scope>
    <source>
        <strain evidence="15">PLM3</strain>
    </source>
</reference>
<dbReference type="SUPFAM" id="SSF58104">
    <property type="entry name" value="Methyl-accepting chemotaxis protein (MCP) signaling domain"/>
    <property type="match status" value="1"/>
</dbReference>
<evidence type="ECO:0000313" key="14">
    <source>
        <dbReference type="EMBL" id="AXA60077.1"/>
    </source>
</evidence>
<dbReference type="CDD" id="cd11386">
    <property type="entry name" value="MCP_signal"/>
    <property type="match status" value="1"/>
</dbReference>
<dbReference type="RefSeq" id="WP_208666875.1">
    <property type="nucleotide sequence ID" value="NZ_CP022201.1"/>
</dbReference>
<dbReference type="PROSITE" id="PS50111">
    <property type="entry name" value="CHEMOTAXIS_TRANSDUC_2"/>
    <property type="match status" value="1"/>
</dbReference>
<dbReference type="GO" id="GO:0007165">
    <property type="term" value="P:signal transduction"/>
    <property type="evidence" value="ECO:0007669"/>
    <property type="project" value="UniProtKB-KW"/>
</dbReference>
<comment type="subcellular location">
    <subcellularLocation>
        <location evidence="1">Cell membrane</location>
        <topology evidence="1">Multi-pass membrane protein</topology>
    </subcellularLocation>
</comment>
<protein>
    <submittedName>
        <fullName evidence="14">Chemotaxis protein</fullName>
    </submittedName>
</protein>
<sequence>MKVLERLSLPGKFTLLALLCLALIAAPTSLYILGALSQSRQAVQESRGMQPVQQLLHLIQLMQQHSGLSSAVLGGNRALDGERQSKQAEVEREFERTERELNDASIPSSSLDALRQVHRLWGELARDISLVTVDGTQSLTRHVRLITACLQIEDSLLDHFELSLDPIFETYYLITGALVELPQTSELLEQLRATGALYLAQGTIQPEQRAVLSGLTTQAMDNFDKLNRAFTKVNAASPQFNALLSAPLTTLRSQVEQTLKLTDKHLISASFPLYPVADYIAAYTRTIDTLFNFNRPALAALADALAERRDSARNDVILMSAGLLALFLVGAVLATSMVLRLLKQLKVALTAAERITVGDLSYPIDSLGTDGTDEPARLLHALQRMQEGLRGTVEHIMRSAERLALTAGELSTVTQDATRGLSRQSGELDQAVTAVNEMTTAIADVARNAASASEVSQSAEQRSLDGRGSVGRTVESIESLTGDIEHATDTLQFLAKQTGAITTVLDVIRSIAEQTNMLALNAAIEAARAGESGRGFAVVADEVRALAQRTQESTKQIEGIIDSVQKGSQGALSAMQDSSGKTRKTLEVAREAGLALGLIAEAIVQINERNLSIASATEQQSHVAREVDNNLLNIRDVSVQASSSANQTHASSRELAGLADELNALVKHFIV</sequence>
<gene>
    <name evidence="14" type="ORF">CEQ51_08330</name>
</gene>
<dbReference type="CDD" id="cd06225">
    <property type="entry name" value="HAMP"/>
    <property type="match status" value="1"/>
</dbReference>
<evidence type="ECO:0000256" key="5">
    <source>
        <dbReference type="ARBA" id="ARBA00022692"/>
    </source>
</evidence>
<organism evidence="14 15">
    <name type="scientific">Pseudomonas thivervalensis</name>
    <dbReference type="NCBI Taxonomy" id="86265"/>
    <lineage>
        <taxon>Bacteria</taxon>
        <taxon>Pseudomonadati</taxon>
        <taxon>Pseudomonadota</taxon>
        <taxon>Gammaproteobacteria</taxon>
        <taxon>Pseudomonadales</taxon>
        <taxon>Pseudomonadaceae</taxon>
        <taxon>Pseudomonas</taxon>
    </lineage>
</organism>
<evidence type="ECO:0000256" key="11">
    <source>
        <dbReference type="SAM" id="Phobius"/>
    </source>
</evidence>
<feature type="transmembrane region" description="Helical" evidence="11">
    <location>
        <begin position="316"/>
        <end position="339"/>
    </location>
</feature>
<dbReference type="SMART" id="SM00283">
    <property type="entry name" value="MA"/>
    <property type="match status" value="1"/>
</dbReference>
<dbReference type="FunFam" id="1.10.287.950:FF:000001">
    <property type="entry name" value="Methyl-accepting chemotaxis sensory transducer"/>
    <property type="match status" value="1"/>
</dbReference>
<evidence type="ECO:0000259" key="12">
    <source>
        <dbReference type="PROSITE" id="PS50111"/>
    </source>
</evidence>
<evidence type="ECO:0000256" key="7">
    <source>
        <dbReference type="ARBA" id="ARBA00023136"/>
    </source>
</evidence>